<evidence type="ECO:0000313" key="7">
    <source>
        <dbReference type="Proteomes" id="UP000305888"/>
    </source>
</evidence>
<protein>
    <submittedName>
        <fullName evidence="6">Glycosyltransferase</fullName>
    </submittedName>
</protein>
<accession>A0A5B8G298</accession>
<dbReference type="PANTHER" id="PTHR43179:SF12">
    <property type="entry name" value="GALACTOFURANOSYLTRANSFERASE GLFT2"/>
    <property type="match status" value="1"/>
</dbReference>
<dbReference type="SUPFAM" id="SSF53448">
    <property type="entry name" value="Nucleotide-diphospho-sugar transferases"/>
    <property type="match status" value="1"/>
</dbReference>
<evidence type="ECO:0000256" key="2">
    <source>
        <dbReference type="ARBA" id="ARBA00022676"/>
    </source>
</evidence>
<evidence type="ECO:0000313" key="6">
    <source>
        <dbReference type="EMBL" id="QDL94735.1"/>
    </source>
</evidence>
<feature type="domain" description="Glycosyltransferase 2-like" evidence="5">
    <location>
        <begin position="31"/>
        <end position="135"/>
    </location>
</feature>
<name>A0A5B8G298_9RHOB</name>
<dbReference type="InterPro" id="IPR001173">
    <property type="entry name" value="Glyco_trans_2-like"/>
</dbReference>
<evidence type="ECO:0000256" key="3">
    <source>
        <dbReference type="ARBA" id="ARBA00022679"/>
    </source>
</evidence>
<dbReference type="EMBL" id="CP040822">
    <property type="protein sequence ID" value="QDL94735.1"/>
    <property type="molecule type" value="Genomic_DNA"/>
</dbReference>
<dbReference type="AlphaFoldDB" id="A0A5B8G298"/>
<geneLocation type="plasmid" evidence="7">
    <name>pd4m1d</name>
</geneLocation>
<comment type="similarity">
    <text evidence="1">Belongs to the glycosyltransferase 2 family.</text>
</comment>
<gene>
    <name evidence="6" type="ORF">FDP22_22960</name>
</gene>
<dbReference type="KEGG" id="ppru:FDP22_22960"/>
<dbReference type="RefSeq" id="WP_138578690.1">
    <property type="nucleotide sequence ID" value="NZ_CP040822.1"/>
</dbReference>
<evidence type="ECO:0000256" key="1">
    <source>
        <dbReference type="ARBA" id="ARBA00006739"/>
    </source>
</evidence>
<dbReference type="Gene3D" id="3.90.550.10">
    <property type="entry name" value="Spore Coat Polysaccharide Biosynthesis Protein SpsA, Chain A"/>
    <property type="match status" value="1"/>
</dbReference>
<keyword evidence="7" id="KW-1185">Reference proteome</keyword>
<keyword evidence="6" id="KW-0614">Plasmid</keyword>
<dbReference type="InterPro" id="IPR029044">
    <property type="entry name" value="Nucleotide-diphossugar_trans"/>
</dbReference>
<keyword evidence="3 6" id="KW-0808">Transferase</keyword>
<dbReference type="PANTHER" id="PTHR43179">
    <property type="entry name" value="RHAMNOSYLTRANSFERASE WBBL"/>
    <property type="match status" value="1"/>
</dbReference>
<organism evidence="6 7">
    <name type="scientific">Paroceanicella profunda</name>
    <dbReference type="NCBI Taxonomy" id="2579971"/>
    <lineage>
        <taxon>Bacteria</taxon>
        <taxon>Pseudomonadati</taxon>
        <taxon>Pseudomonadota</taxon>
        <taxon>Alphaproteobacteria</taxon>
        <taxon>Rhodobacterales</taxon>
        <taxon>Paracoccaceae</taxon>
        <taxon>Paroceanicella</taxon>
    </lineage>
</organism>
<dbReference type="GO" id="GO:0016757">
    <property type="term" value="F:glycosyltransferase activity"/>
    <property type="evidence" value="ECO:0007669"/>
    <property type="project" value="UniProtKB-KW"/>
</dbReference>
<dbReference type="OrthoDB" id="9790710at2"/>
<evidence type="ECO:0000256" key="4">
    <source>
        <dbReference type="SAM" id="MobiDB-lite"/>
    </source>
</evidence>
<feature type="region of interest" description="Disordered" evidence="4">
    <location>
        <begin position="1"/>
        <end position="21"/>
    </location>
</feature>
<reference evidence="6 7" key="1">
    <citation type="submission" date="2019-06" db="EMBL/GenBank/DDBJ databases">
        <title>Genome sequence of Rhodobacteraceae bacterium D4M1.</title>
        <authorList>
            <person name="Cao J."/>
        </authorList>
    </citation>
    <scope>NUCLEOTIDE SEQUENCE [LARGE SCALE GENOMIC DNA]</scope>
    <source>
        <strain evidence="6 7">D4M1</strain>
        <plasmid evidence="7">pd4m1d</plasmid>
    </source>
</reference>
<proteinExistence type="inferred from homology"/>
<sequence length="318" mass="33728">MTSHSPAPPAPAPGPLPAQGPEAGGLTIAIGIATAGRREVLAETIAFLARQTRPADRLLICPADPEADLDRAGLEAAQPGSAVVRAPRGLCNQRNALIRAAGEADLLVFLDDDFLPCPDFLAEAERLFRAAPEVVMATGTVLADGILGPGLTFAEGLAALEAAGPAPGDAPVEVYNGYGCNMVVRLAPVRGQGLAFDEDLPFYAWLEDVDFSRRLAAHGRIVKSPRLRGVHLGSKRGRSPGRRLGYSQIANPVHLLRKGTLSRGRALRQMRRNLLANAARAAWPEPWVDRRGRLAGNLLALAHALTGRLSPGRVRDMS</sequence>
<evidence type="ECO:0000259" key="5">
    <source>
        <dbReference type="Pfam" id="PF00535"/>
    </source>
</evidence>
<keyword evidence="2" id="KW-0328">Glycosyltransferase</keyword>
<dbReference type="Pfam" id="PF00535">
    <property type="entry name" value="Glycos_transf_2"/>
    <property type="match status" value="1"/>
</dbReference>
<dbReference type="Proteomes" id="UP000305888">
    <property type="component" value="Plasmid pD4M1D"/>
</dbReference>
<feature type="compositionally biased region" description="Pro residues" evidence="4">
    <location>
        <begin position="1"/>
        <end position="18"/>
    </location>
</feature>